<evidence type="ECO:0000256" key="1">
    <source>
        <dbReference type="SAM" id="MobiDB-lite"/>
    </source>
</evidence>
<evidence type="ECO:0000313" key="2">
    <source>
        <dbReference type="EMBL" id="KAF5317714.1"/>
    </source>
</evidence>
<proteinExistence type="predicted"/>
<comment type="caution">
    <text evidence="2">The sequence shown here is derived from an EMBL/GenBank/DDBJ whole genome shotgun (WGS) entry which is preliminary data.</text>
</comment>
<dbReference type="AlphaFoldDB" id="A0A8H5EZ51"/>
<feature type="region of interest" description="Disordered" evidence="1">
    <location>
        <begin position="104"/>
        <end position="192"/>
    </location>
</feature>
<organism evidence="2 3">
    <name type="scientific">Psilocybe cf. subviscida</name>
    <dbReference type="NCBI Taxonomy" id="2480587"/>
    <lineage>
        <taxon>Eukaryota</taxon>
        <taxon>Fungi</taxon>
        <taxon>Dikarya</taxon>
        <taxon>Basidiomycota</taxon>
        <taxon>Agaricomycotina</taxon>
        <taxon>Agaricomycetes</taxon>
        <taxon>Agaricomycetidae</taxon>
        <taxon>Agaricales</taxon>
        <taxon>Agaricineae</taxon>
        <taxon>Strophariaceae</taxon>
        <taxon>Psilocybe</taxon>
    </lineage>
</organism>
<gene>
    <name evidence="2" type="ORF">D9619_012592</name>
</gene>
<name>A0A8H5EZ51_9AGAR</name>
<feature type="compositionally biased region" description="Low complexity" evidence="1">
    <location>
        <begin position="143"/>
        <end position="157"/>
    </location>
</feature>
<sequence>MVTYPASNGMGCGNKHHPAVVVDGPHANGKVTLAPVSHNHDPFGIHQPTIDMKHFLTSDHKLTGFVSLLAVQAKAKFTSDTHHADLTHSALNDLKAHMGTNTGWKVGDSVASEHSGPAPPGAESSAGEPGSKHHSGQGSNHGQSTSQHASQSHPPSHTGHKASSQGTTGNPSSILSKVKAGVSWKSKKSKKS</sequence>
<feature type="compositionally biased region" description="Polar residues" evidence="1">
    <location>
        <begin position="161"/>
        <end position="175"/>
    </location>
</feature>
<dbReference type="EMBL" id="JAACJJ010000032">
    <property type="protein sequence ID" value="KAF5317714.1"/>
    <property type="molecule type" value="Genomic_DNA"/>
</dbReference>
<protein>
    <submittedName>
        <fullName evidence="2">Uncharacterized protein</fullName>
    </submittedName>
</protein>
<keyword evidence="3" id="KW-1185">Reference proteome</keyword>
<reference evidence="2 3" key="1">
    <citation type="journal article" date="2020" name="ISME J.">
        <title>Uncovering the hidden diversity of litter-decomposition mechanisms in mushroom-forming fungi.</title>
        <authorList>
            <person name="Floudas D."/>
            <person name="Bentzer J."/>
            <person name="Ahren D."/>
            <person name="Johansson T."/>
            <person name="Persson P."/>
            <person name="Tunlid A."/>
        </authorList>
    </citation>
    <scope>NUCLEOTIDE SEQUENCE [LARGE SCALE GENOMIC DNA]</scope>
    <source>
        <strain evidence="2 3">CBS 101986</strain>
    </source>
</reference>
<dbReference type="Proteomes" id="UP000567179">
    <property type="component" value="Unassembled WGS sequence"/>
</dbReference>
<evidence type="ECO:0000313" key="3">
    <source>
        <dbReference type="Proteomes" id="UP000567179"/>
    </source>
</evidence>
<accession>A0A8H5EZ51</accession>